<dbReference type="EMBL" id="PVMZ01000002">
    <property type="protein sequence ID" value="PRX24647.1"/>
    <property type="molecule type" value="Genomic_DNA"/>
</dbReference>
<dbReference type="PANTHER" id="PTHR39338:SF6">
    <property type="entry name" value="BLL5662 PROTEIN"/>
    <property type="match status" value="1"/>
</dbReference>
<dbReference type="PANTHER" id="PTHR39338">
    <property type="entry name" value="BLL5662 PROTEIN-RELATED"/>
    <property type="match status" value="1"/>
</dbReference>
<reference evidence="1 2" key="1">
    <citation type="submission" date="2018-03" db="EMBL/GenBank/DDBJ databases">
        <title>Genomic Encyclopedia of Archaeal and Bacterial Type Strains, Phase II (KMG-II): from individual species to whole genera.</title>
        <authorList>
            <person name="Goeker M."/>
        </authorList>
    </citation>
    <scope>NUCLEOTIDE SEQUENCE [LARGE SCALE GENOMIC DNA]</scope>
    <source>
        <strain evidence="1 2">DSM 43146</strain>
    </source>
</reference>
<evidence type="ECO:0000313" key="1">
    <source>
        <dbReference type="EMBL" id="PRX24647.1"/>
    </source>
</evidence>
<dbReference type="AlphaFoldDB" id="A0A2T0KME9"/>
<dbReference type="OrthoDB" id="9790469at2"/>
<sequence length="364" mass="40182">MITAERALAGGLTAFAERLRAAGMVVEFSRLQAAAEALISASLLELPGPYWPLRLTLCGRRSDLAVFDMVYRDWTAPPEQPGDEPLVEVIMPAGTVAATEAGAAQTITGTSGSSYSAELAARDMRTLSDTEKQQVAALVTRLRPVGRPRRVARRVSDGSGRVDVPRSVRPMLRNGGEPTRLRWCRRDVRPRRLLFLIDVSKSMTPYVDMYLLFAHAALVAGPGITEVFTVGTCATQITAQLAAPDPQEAMSRATEVEADWQQGTRLGHSLRSFLRRWSGNRLLRSSVVVICSDGMEEDRDPGLLPRQVARLSRIAHRVIWVNPASRRKNFRPMLPLRDSLRYADRELIGHTLNEVHALVEAIKG</sequence>
<keyword evidence="2" id="KW-1185">Reference proteome</keyword>
<dbReference type="Pfam" id="PF05762">
    <property type="entry name" value="VWA_CoxE"/>
    <property type="match status" value="1"/>
</dbReference>
<dbReference type="RefSeq" id="WP_106316123.1">
    <property type="nucleotide sequence ID" value="NZ_BOMO01000013.1"/>
</dbReference>
<dbReference type="InterPro" id="IPR036465">
    <property type="entry name" value="vWFA_dom_sf"/>
</dbReference>
<accession>A0A2T0KME9</accession>
<evidence type="ECO:0008006" key="3">
    <source>
        <dbReference type="Google" id="ProtNLM"/>
    </source>
</evidence>
<comment type="caution">
    <text evidence="1">The sequence shown here is derived from an EMBL/GenBank/DDBJ whole genome shotgun (WGS) entry which is preliminary data.</text>
</comment>
<protein>
    <recommendedName>
        <fullName evidence="3">VWFA domain-containing protein</fullName>
    </recommendedName>
</protein>
<proteinExistence type="predicted"/>
<organism evidence="1 2">
    <name type="scientific">Actinoplanes italicus</name>
    <dbReference type="NCBI Taxonomy" id="113567"/>
    <lineage>
        <taxon>Bacteria</taxon>
        <taxon>Bacillati</taxon>
        <taxon>Actinomycetota</taxon>
        <taxon>Actinomycetes</taxon>
        <taxon>Micromonosporales</taxon>
        <taxon>Micromonosporaceae</taxon>
        <taxon>Actinoplanes</taxon>
    </lineage>
</organism>
<dbReference type="SUPFAM" id="SSF53300">
    <property type="entry name" value="vWA-like"/>
    <property type="match status" value="1"/>
</dbReference>
<evidence type="ECO:0000313" key="2">
    <source>
        <dbReference type="Proteomes" id="UP000239415"/>
    </source>
</evidence>
<dbReference type="Proteomes" id="UP000239415">
    <property type="component" value="Unassembled WGS sequence"/>
</dbReference>
<dbReference type="InterPro" id="IPR008912">
    <property type="entry name" value="Uncharacterised_CoxE"/>
</dbReference>
<gene>
    <name evidence="1" type="ORF">CLV67_102425</name>
</gene>
<name>A0A2T0KME9_9ACTN</name>